<reference evidence="2" key="1">
    <citation type="submission" date="2017-09" db="EMBL/GenBank/DDBJ databases">
        <title>The Reconstruction of 2,631 Draft Metagenome-Assembled Genomes from the Global Oceans.</title>
        <authorList>
            <person name="Tully B.J."/>
            <person name="Graham E.D."/>
            <person name="Heidelberg J.F."/>
        </authorList>
    </citation>
    <scope>NUCLEOTIDE SEQUENCE [LARGE SCALE GENOMIC DNA]</scope>
</reference>
<name>A0A2D6M0U2_9ARCH</name>
<organism evidence="1 2">
    <name type="scientific">Candidatus Iainarchaeum sp</name>
    <dbReference type="NCBI Taxonomy" id="3101447"/>
    <lineage>
        <taxon>Archaea</taxon>
        <taxon>Candidatus Iainarchaeota</taxon>
        <taxon>Candidatus Iainarchaeia</taxon>
        <taxon>Candidatus Iainarchaeales</taxon>
        <taxon>Candidatus Iainarchaeaceae</taxon>
        <taxon>Candidatus Iainarchaeum</taxon>
    </lineage>
</organism>
<dbReference type="EMBL" id="NZBU01000005">
    <property type="protein sequence ID" value="MAG22048.1"/>
    <property type="molecule type" value="Genomic_DNA"/>
</dbReference>
<dbReference type="AlphaFoldDB" id="A0A2D6M0U2"/>
<gene>
    <name evidence="1" type="ORF">CL943_01940</name>
</gene>
<sequence>MLNKLIKTKRGLRRKVPRKYHRVRKPARKKITFVCFQGEWSGAIAKEFRKFLREQGLANRVEVKGVGVKLTGTETRHRKGLENADIVVSPISSEPLLFKNEVGDIKRLAPNARMQEVYTHSDGGFDIERTFNAILKEVIKRKKH</sequence>
<evidence type="ECO:0000313" key="1">
    <source>
        <dbReference type="EMBL" id="MAG22048.1"/>
    </source>
</evidence>
<accession>A0A2D6M0U2</accession>
<evidence type="ECO:0000313" key="2">
    <source>
        <dbReference type="Proteomes" id="UP000226592"/>
    </source>
</evidence>
<proteinExistence type="predicted"/>
<comment type="caution">
    <text evidence="1">The sequence shown here is derived from an EMBL/GenBank/DDBJ whole genome shotgun (WGS) entry which is preliminary data.</text>
</comment>
<dbReference type="Proteomes" id="UP000226592">
    <property type="component" value="Unassembled WGS sequence"/>
</dbReference>
<protein>
    <submittedName>
        <fullName evidence="1">Uncharacterized protein</fullName>
    </submittedName>
</protein>